<dbReference type="EMBL" id="JAVFKY010000006">
    <property type="protein sequence ID" value="KAK5574669.1"/>
    <property type="molecule type" value="Genomic_DNA"/>
</dbReference>
<dbReference type="Proteomes" id="UP001344447">
    <property type="component" value="Unassembled WGS sequence"/>
</dbReference>
<comment type="caution">
    <text evidence="2">The sequence shown here is derived from an EMBL/GenBank/DDBJ whole genome shotgun (WGS) entry which is preliminary data.</text>
</comment>
<sequence>MSRVYFVNQSIYLAEAFLLMLAISSLFFLPAWIEPNLFLATLRARLSKPDFNNSEIRRSYGAKPEISRITSRMAATRL</sequence>
<keyword evidence="1" id="KW-0472">Membrane</keyword>
<feature type="transmembrane region" description="Helical" evidence="1">
    <location>
        <begin position="12"/>
        <end position="33"/>
    </location>
</feature>
<keyword evidence="1" id="KW-0812">Transmembrane</keyword>
<dbReference type="AlphaFoldDB" id="A0AAN7YKJ7"/>
<evidence type="ECO:0000256" key="1">
    <source>
        <dbReference type="SAM" id="Phobius"/>
    </source>
</evidence>
<accession>A0AAN7YKJ7</accession>
<proteinExistence type="predicted"/>
<protein>
    <submittedName>
        <fullName evidence="2">Uncharacterized protein</fullName>
    </submittedName>
</protein>
<keyword evidence="3" id="KW-1185">Reference proteome</keyword>
<evidence type="ECO:0000313" key="2">
    <source>
        <dbReference type="EMBL" id="KAK5574669.1"/>
    </source>
</evidence>
<feature type="non-terminal residue" evidence="2">
    <location>
        <position position="78"/>
    </location>
</feature>
<gene>
    <name evidence="2" type="ORF">RB653_009922</name>
</gene>
<keyword evidence="1" id="KW-1133">Transmembrane helix</keyword>
<reference evidence="2 3" key="1">
    <citation type="submission" date="2023-11" db="EMBL/GenBank/DDBJ databases">
        <title>Dfirmibasis_genome.</title>
        <authorList>
            <person name="Edelbroek B."/>
            <person name="Kjellin J."/>
            <person name="Jerlstrom-Hultqvist J."/>
            <person name="Soderbom F."/>
        </authorList>
    </citation>
    <scope>NUCLEOTIDE SEQUENCE [LARGE SCALE GENOMIC DNA]</scope>
    <source>
        <strain evidence="2 3">TNS-C-14</strain>
    </source>
</reference>
<organism evidence="2 3">
    <name type="scientific">Dictyostelium firmibasis</name>
    <dbReference type="NCBI Taxonomy" id="79012"/>
    <lineage>
        <taxon>Eukaryota</taxon>
        <taxon>Amoebozoa</taxon>
        <taxon>Evosea</taxon>
        <taxon>Eumycetozoa</taxon>
        <taxon>Dictyostelia</taxon>
        <taxon>Dictyosteliales</taxon>
        <taxon>Dictyosteliaceae</taxon>
        <taxon>Dictyostelium</taxon>
    </lineage>
</organism>
<evidence type="ECO:0000313" key="3">
    <source>
        <dbReference type="Proteomes" id="UP001344447"/>
    </source>
</evidence>
<name>A0AAN7YKJ7_9MYCE</name>